<proteinExistence type="predicted"/>
<name>A0ABN9X648_9DINO</name>
<organism evidence="1 2">
    <name type="scientific">Prorocentrum cordatum</name>
    <dbReference type="NCBI Taxonomy" id="2364126"/>
    <lineage>
        <taxon>Eukaryota</taxon>
        <taxon>Sar</taxon>
        <taxon>Alveolata</taxon>
        <taxon>Dinophyceae</taxon>
        <taxon>Prorocentrales</taxon>
        <taxon>Prorocentraceae</taxon>
        <taxon>Prorocentrum</taxon>
    </lineage>
</organism>
<comment type="caution">
    <text evidence="1">The sequence shown here is derived from an EMBL/GenBank/DDBJ whole genome shotgun (WGS) entry which is preliminary data.</text>
</comment>
<accession>A0ABN9X648</accession>
<dbReference type="EMBL" id="CAUYUJ010019957">
    <property type="protein sequence ID" value="CAK0894865.1"/>
    <property type="molecule type" value="Genomic_DNA"/>
</dbReference>
<sequence length="104" mass="11717">MAMVETLAKQDIGAKSKADLESSIQALNQMDEHHVADTFPLCKLENVFKNGPCKILFTCRSQEIRQHIMNALHNGNRQVCTAPAPAEFVEDELALWMEAMMEEL</sequence>
<evidence type="ECO:0000313" key="1">
    <source>
        <dbReference type="EMBL" id="CAK0894865.1"/>
    </source>
</evidence>
<protein>
    <submittedName>
        <fullName evidence="1">Uncharacterized protein</fullName>
    </submittedName>
</protein>
<keyword evidence="2" id="KW-1185">Reference proteome</keyword>
<dbReference type="Proteomes" id="UP001189429">
    <property type="component" value="Unassembled WGS sequence"/>
</dbReference>
<evidence type="ECO:0000313" key="2">
    <source>
        <dbReference type="Proteomes" id="UP001189429"/>
    </source>
</evidence>
<gene>
    <name evidence="1" type="ORF">PCOR1329_LOCUS73779</name>
</gene>
<reference evidence="1" key="1">
    <citation type="submission" date="2023-10" db="EMBL/GenBank/DDBJ databases">
        <authorList>
            <person name="Chen Y."/>
            <person name="Shah S."/>
            <person name="Dougan E. K."/>
            <person name="Thang M."/>
            <person name="Chan C."/>
        </authorList>
    </citation>
    <scope>NUCLEOTIDE SEQUENCE [LARGE SCALE GENOMIC DNA]</scope>
</reference>